<comment type="caution">
    <text evidence="1">The sequence shown here is derived from an EMBL/GenBank/DDBJ whole genome shotgun (WGS) entry which is preliminary data.</text>
</comment>
<protein>
    <submittedName>
        <fullName evidence="1">Uncharacterized protein</fullName>
    </submittedName>
</protein>
<proteinExistence type="predicted"/>
<evidence type="ECO:0000313" key="1">
    <source>
        <dbReference type="EMBL" id="KAJ2975403.1"/>
    </source>
</evidence>
<evidence type="ECO:0000313" key="2">
    <source>
        <dbReference type="Proteomes" id="UP001143910"/>
    </source>
</evidence>
<sequence length="541" mass="60226">MRLYLYTAALCSVPWLVVAERNTCRDQTEWRTAESAFRCHQACDSLRSSGRTDLQVYSAQVPQNFEFYSAQQDEIIPLCVVRPRTPDAVAKVLQVATQHKCPFAIRSGGHSLAHGSSNIQDGIVIDLRHFNRTVVSTDKQSAWVGVGNRWGDVYNALESQGLAIVGGRVSSVGVGGFTLGGGISWLSRRHGWAINNVRQFEVVLPNSTVVYASDTSHPDLFFALRGGGANFGIVTCIEFNIYEDTLLWGGQNIYLVEDHPRRRAQLGLQSQFSWTLFSAKVKASALIQRAAILFGYGMRSDDLIEAFVKLGNNEADVRPHSFLFFGWAPVTASWLIGATAVYSEPIEQPRILQNLTKPSGILSSNRFGRQSSFSQEIEGNNPPVWRTSTFKLDAGLISKLFDILMEECEPVIPVVQDALITTNLQLLTKPEIAMLAGNGGISFGMEEEDGPLFLYSVAIIYHSEKDDKVIEELAERIISRSADLAKRMGLYHTFLYSNYAAIDQDVFAGFSPKHQQRLREVHRLYDPLGEYAALHTNSFWS</sequence>
<keyword evidence="2" id="KW-1185">Reference proteome</keyword>
<dbReference type="EMBL" id="JANJQO010000712">
    <property type="protein sequence ID" value="KAJ2975403.1"/>
    <property type="molecule type" value="Genomic_DNA"/>
</dbReference>
<name>A0ACC1N8R6_9HYPO</name>
<gene>
    <name evidence="1" type="ORF">NQ176_g5543</name>
</gene>
<accession>A0ACC1N8R6</accession>
<dbReference type="Proteomes" id="UP001143910">
    <property type="component" value="Unassembled WGS sequence"/>
</dbReference>
<reference evidence="1" key="1">
    <citation type="submission" date="2022-08" db="EMBL/GenBank/DDBJ databases">
        <title>Genome Sequence of Lecanicillium fungicola.</title>
        <authorList>
            <person name="Buettner E."/>
        </authorList>
    </citation>
    <scope>NUCLEOTIDE SEQUENCE</scope>
    <source>
        <strain evidence="1">Babe33</strain>
    </source>
</reference>
<organism evidence="1 2">
    <name type="scientific">Zarea fungicola</name>
    <dbReference type="NCBI Taxonomy" id="93591"/>
    <lineage>
        <taxon>Eukaryota</taxon>
        <taxon>Fungi</taxon>
        <taxon>Dikarya</taxon>
        <taxon>Ascomycota</taxon>
        <taxon>Pezizomycotina</taxon>
        <taxon>Sordariomycetes</taxon>
        <taxon>Hypocreomycetidae</taxon>
        <taxon>Hypocreales</taxon>
        <taxon>Cordycipitaceae</taxon>
        <taxon>Zarea</taxon>
    </lineage>
</organism>